<dbReference type="InterPro" id="IPR006196">
    <property type="entry name" value="RNA-binding_domain_S1_IF1"/>
</dbReference>
<protein>
    <submittedName>
        <fullName evidence="5">RNA-binding EIF1AD</fullName>
    </submittedName>
</protein>
<dbReference type="OrthoDB" id="1738325at2759"/>
<proteinExistence type="inferred from homology"/>
<dbReference type="GO" id="GO:0005634">
    <property type="term" value="C:nucleus"/>
    <property type="evidence" value="ECO:0007669"/>
    <property type="project" value="TreeGrafter"/>
</dbReference>
<keyword evidence="6" id="KW-1185">Reference proteome</keyword>
<sequence>MEPPREGQHIVRSLGSRGSNIIEVEFPDGRSTLCLLPAKFHKKLWICKGSYCIIEEQAAAAEGERRVTGVIEAVLYADHVKQLRRMPGVWPLEFPSSSGAANLAAEQLAAMGLVESDSEAESGAAGSSGRGGAAAAGSEAAAAGGAGGAAAAAAAGQGGGAGGEDDEGSGGSSSEDDLPPIPRFQNRKFIEYAVSSDSEDEV</sequence>
<dbReference type="InterPro" id="IPR012340">
    <property type="entry name" value="NA-bd_OB-fold"/>
</dbReference>
<dbReference type="Gene3D" id="2.40.50.140">
    <property type="entry name" value="Nucleic acid-binding proteins"/>
    <property type="match status" value="1"/>
</dbReference>
<dbReference type="PANTHER" id="PTHR21641">
    <property type="entry name" value="TRANSLATION INITIATION FACTOR-RELATED"/>
    <property type="match status" value="1"/>
</dbReference>
<evidence type="ECO:0000313" key="5">
    <source>
        <dbReference type="EMBL" id="PSC76350.1"/>
    </source>
</evidence>
<evidence type="ECO:0000256" key="1">
    <source>
        <dbReference type="ARBA" id="ARBA00007340"/>
    </source>
</evidence>
<dbReference type="SMART" id="SM00652">
    <property type="entry name" value="eIF1a"/>
    <property type="match status" value="1"/>
</dbReference>
<dbReference type="InterPro" id="IPR001253">
    <property type="entry name" value="TIF_eIF-1A"/>
</dbReference>
<dbReference type="Pfam" id="PF01176">
    <property type="entry name" value="eIF-1a"/>
    <property type="match status" value="1"/>
</dbReference>
<dbReference type="STRING" id="554055.A0A2P6VQK7"/>
<evidence type="ECO:0000259" key="4">
    <source>
        <dbReference type="Pfam" id="PF01176"/>
    </source>
</evidence>
<dbReference type="GO" id="GO:0003723">
    <property type="term" value="F:RNA binding"/>
    <property type="evidence" value="ECO:0007669"/>
    <property type="project" value="UniProtKB-KW"/>
</dbReference>
<evidence type="ECO:0000313" key="6">
    <source>
        <dbReference type="Proteomes" id="UP000239649"/>
    </source>
</evidence>
<dbReference type="EMBL" id="LHPF02000001">
    <property type="protein sequence ID" value="PSC76350.1"/>
    <property type="molecule type" value="Genomic_DNA"/>
</dbReference>
<name>A0A2P6VQK7_9CHLO</name>
<dbReference type="InterPro" id="IPR039294">
    <property type="entry name" value="EIF1AD"/>
</dbReference>
<feature type="domain" description="S1-like" evidence="4">
    <location>
        <begin position="7"/>
        <end position="55"/>
    </location>
</feature>
<feature type="region of interest" description="Disordered" evidence="3">
    <location>
        <begin position="120"/>
        <end position="186"/>
    </location>
</feature>
<gene>
    <name evidence="5" type="primary">g110</name>
    <name evidence="5" type="ORF">C2E20_0110</name>
</gene>
<evidence type="ECO:0000256" key="3">
    <source>
        <dbReference type="SAM" id="MobiDB-lite"/>
    </source>
</evidence>
<organism evidence="5 6">
    <name type="scientific">Micractinium conductrix</name>
    <dbReference type="NCBI Taxonomy" id="554055"/>
    <lineage>
        <taxon>Eukaryota</taxon>
        <taxon>Viridiplantae</taxon>
        <taxon>Chlorophyta</taxon>
        <taxon>core chlorophytes</taxon>
        <taxon>Trebouxiophyceae</taxon>
        <taxon>Chlorellales</taxon>
        <taxon>Chlorellaceae</taxon>
        <taxon>Chlorella clade</taxon>
        <taxon>Micractinium</taxon>
    </lineage>
</organism>
<comment type="caution">
    <text evidence="5">The sequence shown here is derived from an EMBL/GenBank/DDBJ whole genome shotgun (WGS) entry which is preliminary data.</text>
</comment>
<evidence type="ECO:0000256" key="2">
    <source>
        <dbReference type="ARBA" id="ARBA00022884"/>
    </source>
</evidence>
<accession>A0A2P6VQK7</accession>
<keyword evidence="2" id="KW-0694">RNA-binding</keyword>
<reference evidence="5 6" key="1">
    <citation type="journal article" date="2018" name="Plant J.">
        <title>Genome sequences of Chlorella sorokiniana UTEX 1602 and Micractinium conductrix SAG 241.80: implications to maltose excretion by a green alga.</title>
        <authorList>
            <person name="Arriola M.B."/>
            <person name="Velmurugan N."/>
            <person name="Zhang Y."/>
            <person name="Plunkett M.H."/>
            <person name="Hondzo H."/>
            <person name="Barney B.M."/>
        </authorList>
    </citation>
    <scope>NUCLEOTIDE SEQUENCE [LARGE SCALE GENOMIC DNA]</scope>
    <source>
        <strain evidence="5 6">SAG 241.80</strain>
    </source>
</reference>
<comment type="similarity">
    <text evidence="1">Belongs to the EIF1AD family.</text>
</comment>
<feature type="compositionally biased region" description="Acidic residues" evidence="3">
    <location>
        <begin position="163"/>
        <end position="178"/>
    </location>
</feature>
<dbReference type="SUPFAM" id="SSF50249">
    <property type="entry name" value="Nucleic acid-binding proteins"/>
    <property type="match status" value="1"/>
</dbReference>
<feature type="compositionally biased region" description="Low complexity" evidence="3">
    <location>
        <begin position="135"/>
        <end position="155"/>
    </location>
</feature>
<dbReference type="PANTHER" id="PTHR21641:SF0">
    <property type="entry name" value="RNA-BINDING PROTEIN EIF1AD-RELATED"/>
    <property type="match status" value="1"/>
</dbReference>
<dbReference type="AlphaFoldDB" id="A0A2P6VQK7"/>
<dbReference type="GO" id="GO:0003743">
    <property type="term" value="F:translation initiation factor activity"/>
    <property type="evidence" value="ECO:0007669"/>
    <property type="project" value="InterPro"/>
</dbReference>
<dbReference type="Proteomes" id="UP000239649">
    <property type="component" value="Unassembled WGS sequence"/>
</dbReference>